<gene>
    <name evidence="3" type="ORF">LQE92_04280</name>
</gene>
<dbReference type="NCBIfam" id="TIGR00051">
    <property type="entry name" value="YbgC/FadM family acyl-CoA thioesterase"/>
    <property type="match status" value="1"/>
</dbReference>
<evidence type="ECO:0000256" key="2">
    <source>
        <dbReference type="ARBA" id="ARBA00022801"/>
    </source>
</evidence>
<comment type="caution">
    <text evidence="3">The sequence shown here is derived from an EMBL/GenBank/DDBJ whole genome shotgun (WGS) entry which is preliminary data.</text>
</comment>
<sequence>MDYRIYEKRAQYYETDQMGVVHHSNYIRWFEEARVDFLERAGAGYREMEEIGVISPVVSVSCQYKSMVRFHDLVEIELKITSYNGVKLCLAYEVRDKDTRAVRCTGESSHCFLGKEGKPISLKKDYPKYHELLAEWTQVFKDRDKKAEYVEDK</sequence>
<dbReference type="Gene3D" id="3.10.129.10">
    <property type="entry name" value="Hotdog Thioesterase"/>
    <property type="match status" value="1"/>
</dbReference>
<dbReference type="PANTHER" id="PTHR31793">
    <property type="entry name" value="4-HYDROXYBENZOYL-COA THIOESTERASE FAMILY MEMBER"/>
    <property type="match status" value="1"/>
</dbReference>
<reference evidence="3 4" key="1">
    <citation type="submission" date="2021-11" db="EMBL/GenBank/DDBJ databases">
        <title>Lacrimispora sp. nov. NSJ-141 isolated from human feces.</title>
        <authorList>
            <person name="Abdugheni R."/>
        </authorList>
    </citation>
    <scope>NUCLEOTIDE SEQUENCE [LARGE SCALE GENOMIC DNA]</scope>
    <source>
        <strain evidence="3 4">NSJ-141</strain>
    </source>
</reference>
<keyword evidence="4" id="KW-1185">Reference proteome</keyword>
<name>A0AAP2RH18_9FIRM</name>
<dbReference type="InterPro" id="IPR050563">
    <property type="entry name" value="4-hydroxybenzoyl-CoA_TE"/>
</dbReference>
<dbReference type="Pfam" id="PF13279">
    <property type="entry name" value="4HBT_2"/>
    <property type="match status" value="1"/>
</dbReference>
<evidence type="ECO:0000256" key="1">
    <source>
        <dbReference type="ARBA" id="ARBA00005953"/>
    </source>
</evidence>
<dbReference type="SUPFAM" id="SSF54637">
    <property type="entry name" value="Thioesterase/thiol ester dehydrase-isomerase"/>
    <property type="match status" value="1"/>
</dbReference>
<protein>
    <submittedName>
        <fullName evidence="3">Acyl-CoA thioesterase</fullName>
    </submittedName>
</protein>
<accession>A0AAP2RH18</accession>
<dbReference type="EMBL" id="JAJNOR010000001">
    <property type="protein sequence ID" value="MCD2491842.1"/>
    <property type="molecule type" value="Genomic_DNA"/>
</dbReference>
<comment type="similarity">
    <text evidence="1">Belongs to the 4-hydroxybenzoyl-CoA thioesterase family.</text>
</comment>
<dbReference type="InterPro" id="IPR006684">
    <property type="entry name" value="YbgC/YbaW"/>
</dbReference>
<dbReference type="GO" id="GO:0047617">
    <property type="term" value="F:fatty acyl-CoA hydrolase activity"/>
    <property type="evidence" value="ECO:0007669"/>
    <property type="project" value="TreeGrafter"/>
</dbReference>
<dbReference type="CDD" id="cd00586">
    <property type="entry name" value="4HBT"/>
    <property type="match status" value="1"/>
</dbReference>
<dbReference type="Proteomes" id="UP001299265">
    <property type="component" value="Unassembled WGS sequence"/>
</dbReference>
<evidence type="ECO:0000313" key="4">
    <source>
        <dbReference type="Proteomes" id="UP001299265"/>
    </source>
</evidence>
<dbReference type="InterPro" id="IPR029069">
    <property type="entry name" value="HotDog_dom_sf"/>
</dbReference>
<keyword evidence="2" id="KW-0378">Hydrolase</keyword>
<evidence type="ECO:0000313" key="3">
    <source>
        <dbReference type="EMBL" id="MCD2491842.1"/>
    </source>
</evidence>
<dbReference type="RefSeq" id="WP_231061747.1">
    <property type="nucleotide sequence ID" value="NZ_JAJNOR010000001.1"/>
</dbReference>
<dbReference type="AlphaFoldDB" id="A0AAP2RH18"/>
<organism evidence="3 4">
    <name type="scientific">Lientehia hominis</name>
    <dbReference type="NCBI Taxonomy" id="2897778"/>
    <lineage>
        <taxon>Bacteria</taxon>
        <taxon>Bacillati</taxon>
        <taxon>Bacillota</taxon>
        <taxon>Clostridia</taxon>
        <taxon>Lachnospirales</taxon>
        <taxon>Lachnospiraceae</taxon>
        <taxon>Lientehia</taxon>
    </lineage>
</organism>
<dbReference type="PANTHER" id="PTHR31793:SF27">
    <property type="entry name" value="NOVEL THIOESTERASE SUPERFAMILY DOMAIN AND SAPOSIN A-TYPE DOMAIN CONTAINING PROTEIN (0610012H03RIK)"/>
    <property type="match status" value="1"/>
</dbReference>
<proteinExistence type="inferred from homology"/>